<evidence type="ECO:0000256" key="3">
    <source>
        <dbReference type="ARBA" id="ARBA00022679"/>
    </source>
</evidence>
<gene>
    <name evidence="7" type="ORF">SAMN02745157_2642</name>
</gene>
<keyword evidence="2" id="KW-0444">Lipid biosynthesis</keyword>
<dbReference type="PANTHER" id="PTHR10434:SF64">
    <property type="entry name" value="1-ACYL-SN-GLYCEROL-3-PHOSPHATE ACYLTRANSFERASE-RELATED"/>
    <property type="match status" value="1"/>
</dbReference>
<dbReference type="GO" id="GO:0003841">
    <property type="term" value="F:1-acylglycerol-3-phosphate O-acyltransferase activity"/>
    <property type="evidence" value="ECO:0007669"/>
    <property type="project" value="TreeGrafter"/>
</dbReference>
<sequence length="294" mass="31372">MPFRSMRRTRTARESFVILKFSGRLVVLVVVLAVTTLLFLPFQLLAMAFSPRHAGILPLLWQRIAAAMLGLKVRVEGTPAADRPLLLVSNHVSWLDIVTLGSLMPMSFIAKREVSEWPVVRRLARLQRSVFIDRARRTATSEAGEAIAARLAGGDALVLFAEGTTGDGVSVLPFRSALVGAAAKASAAAEDETGESLAGSITIQPVALVYVGLHGLPIGRLRTADVAWHGDMDLAPHLSNLVRIGAIDAVVAFGSPIVFTPGADRKAATATAEREVRAMVRQIRAARGMAATPT</sequence>
<evidence type="ECO:0000256" key="2">
    <source>
        <dbReference type="ARBA" id="ARBA00022516"/>
    </source>
</evidence>
<keyword evidence="3 7" id="KW-0808">Transferase</keyword>
<evidence type="ECO:0000256" key="5">
    <source>
        <dbReference type="ARBA" id="ARBA00023315"/>
    </source>
</evidence>
<feature type="domain" description="Phospholipid/glycerol acyltransferase" evidence="6">
    <location>
        <begin position="85"/>
        <end position="211"/>
    </location>
</feature>
<dbReference type="CDD" id="cd07989">
    <property type="entry name" value="LPLAT_AGPAT-like"/>
    <property type="match status" value="1"/>
</dbReference>
<evidence type="ECO:0000259" key="6">
    <source>
        <dbReference type="SMART" id="SM00563"/>
    </source>
</evidence>
<proteinExistence type="predicted"/>
<reference evidence="7 8" key="1">
    <citation type="submission" date="2016-11" db="EMBL/GenBank/DDBJ databases">
        <authorList>
            <person name="Jaros S."/>
            <person name="Januszkiewicz K."/>
            <person name="Wedrychowicz H."/>
        </authorList>
    </citation>
    <scope>NUCLEOTIDE SEQUENCE [LARGE SCALE GENOMIC DNA]</scope>
    <source>
        <strain evidence="7 8">DSM 19436</strain>
    </source>
</reference>
<organism evidence="7 8">
    <name type="scientific">Kaistia soli DSM 19436</name>
    <dbReference type="NCBI Taxonomy" id="1122133"/>
    <lineage>
        <taxon>Bacteria</taxon>
        <taxon>Pseudomonadati</taxon>
        <taxon>Pseudomonadota</taxon>
        <taxon>Alphaproteobacteria</taxon>
        <taxon>Hyphomicrobiales</taxon>
        <taxon>Kaistiaceae</taxon>
        <taxon>Kaistia</taxon>
    </lineage>
</organism>
<evidence type="ECO:0000256" key="4">
    <source>
        <dbReference type="ARBA" id="ARBA00023098"/>
    </source>
</evidence>
<dbReference type="Proteomes" id="UP000184485">
    <property type="component" value="Unassembled WGS sequence"/>
</dbReference>
<comment type="pathway">
    <text evidence="1">Lipid metabolism.</text>
</comment>
<evidence type="ECO:0000313" key="7">
    <source>
        <dbReference type="EMBL" id="SHF64786.1"/>
    </source>
</evidence>
<dbReference type="PANTHER" id="PTHR10434">
    <property type="entry name" value="1-ACYL-SN-GLYCEROL-3-PHOSPHATE ACYLTRANSFERASE"/>
    <property type="match status" value="1"/>
</dbReference>
<keyword evidence="4" id="KW-0443">Lipid metabolism</keyword>
<evidence type="ECO:0000256" key="1">
    <source>
        <dbReference type="ARBA" id="ARBA00005189"/>
    </source>
</evidence>
<dbReference type="GO" id="GO:0006654">
    <property type="term" value="P:phosphatidic acid biosynthetic process"/>
    <property type="evidence" value="ECO:0007669"/>
    <property type="project" value="TreeGrafter"/>
</dbReference>
<dbReference type="SMART" id="SM00563">
    <property type="entry name" value="PlsC"/>
    <property type="match status" value="1"/>
</dbReference>
<evidence type="ECO:0000313" key="8">
    <source>
        <dbReference type="Proteomes" id="UP000184485"/>
    </source>
</evidence>
<dbReference type="InterPro" id="IPR002123">
    <property type="entry name" value="Plipid/glycerol_acylTrfase"/>
</dbReference>
<keyword evidence="8" id="KW-1185">Reference proteome</keyword>
<dbReference type="EMBL" id="FQUP01000002">
    <property type="protein sequence ID" value="SHF64786.1"/>
    <property type="molecule type" value="Genomic_DNA"/>
</dbReference>
<dbReference type="SUPFAM" id="SSF69593">
    <property type="entry name" value="Glycerol-3-phosphate (1)-acyltransferase"/>
    <property type="match status" value="1"/>
</dbReference>
<keyword evidence="5 7" id="KW-0012">Acyltransferase</keyword>
<name>A0A1M5DCX4_9HYPH</name>
<accession>A0A1M5DCX4</accession>
<protein>
    <submittedName>
        <fullName evidence="7">1-acyl-sn-glycerol-3-phosphate acyltransferase</fullName>
    </submittedName>
</protein>
<dbReference type="AlphaFoldDB" id="A0A1M5DCX4"/>
<dbReference type="Pfam" id="PF01553">
    <property type="entry name" value="Acyltransferase"/>
    <property type="match status" value="1"/>
</dbReference>
<dbReference type="STRING" id="1122133.SAMN02745157_2642"/>